<feature type="compositionally biased region" description="Low complexity" evidence="1">
    <location>
        <begin position="8"/>
        <end position="20"/>
    </location>
</feature>
<reference evidence="2 3" key="1">
    <citation type="submission" date="2015-09" db="EMBL/GenBank/DDBJ databases">
        <title>Host preference determinants of Valsa canker pathogens revealed by comparative genomics.</title>
        <authorList>
            <person name="Yin Z."/>
            <person name="Huang L."/>
        </authorList>
    </citation>
    <scope>NUCLEOTIDE SEQUENCE [LARGE SCALE GENOMIC DNA]</scope>
    <source>
        <strain evidence="2 3">03-1</strain>
    </source>
</reference>
<comment type="caution">
    <text evidence="2">The sequence shown here is derived from an EMBL/GenBank/DDBJ whole genome shotgun (WGS) entry which is preliminary data.</text>
</comment>
<dbReference type="EMBL" id="LKEA01000012">
    <property type="protein sequence ID" value="ROW05761.1"/>
    <property type="molecule type" value="Genomic_DNA"/>
</dbReference>
<sequence>MSSLRVHGSQGPSSRQSISSKAKKVAPKIDPILKTFHRGDKMPPPEAPGAALFDMRKRLSRVVSHGGNVIDHLLKEFGLQPLTGIWVLKDDHPAGGAWIVTNPRKGYIKFVHDDYDPSGRLRATKPDPMPTVIRTSGIYAELLADANRFVAEVCEEYGLKKPVLPDPEREGGEEGKAAAKAKPKTREEKVTELRVKRGKARDEAKRRAEKEEAERRRQEKRPPVIPDLARTRFREWQRRKREKIRETPSLSYEERHTMIETTRELLKEVVATRIVKPGWWESLEVRLYERDV</sequence>
<evidence type="ECO:0000256" key="1">
    <source>
        <dbReference type="SAM" id="MobiDB-lite"/>
    </source>
</evidence>
<dbReference type="Proteomes" id="UP000283895">
    <property type="component" value="Unassembled WGS sequence"/>
</dbReference>
<organism evidence="2 3">
    <name type="scientific">Cytospora schulzeri</name>
    <dbReference type="NCBI Taxonomy" id="448051"/>
    <lineage>
        <taxon>Eukaryota</taxon>
        <taxon>Fungi</taxon>
        <taxon>Dikarya</taxon>
        <taxon>Ascomycota</taxon>
        <taxon>Pezizomycotina</taxon>
        <taxon>Sordariomycetes</taxon>
        <taxon>Sordariomycetidae</taxon>
        <taxon>Diaporthales</taxon>
        <taxon>Cytosporaceae</taxon>
        <taxon>Cytospora</taxon>
    </lineage>
</organism>
<evidence type="ECO:0000313" key="2">
    <source>
        <dbReference type="EMBL" id="ROW05761.1"/>
    </source>
</evidence>
<name>A0A423WQT5_9PEZI</name>
<protein>
    <submittedName>
        <fullName evidence="2">Uncharacterized protein</fullName>
    </submittedName>
</protein>
<dbReference type="AlphaFoldDB" id="A0A423WQT5"/>
<feature type="region of interest" description="Disordered" evidence="1">
    <location>
        <begin position="1"/>
        <end position="28"/>
    </location>
</feature>
<feature type="region of interest" description="Disordered" evidence="1">
    <location>
        <begin position="162"/>
        <end position="224"/>
    </location>
</feature>
<accession>A0A423WQT5</accession>
<evidence type="ECO:0000313" key="3">
    <source>
        <dbReference type="Proteomes" id="UP000283895"/>
    </source>
</evidence>
<keyword evidence="3" id="KW-1185">Reference proteome</keyword>
<dbReference type="OrthoDB" id="5242979at2759"/>
<feature type="compositionally biased region" description="Basic and acidic residues" evidence="1">
    <location>
        <begin position="166"/>
        <end position="177"/>
    </location>
</feature>
<feature type="compositionally biased region" description="Basic and acidic residues" evidence="1">
    <location>
        <begin position="184"/>
        <end position="222"/>
    </location>
</feature>
<gene>
    <name evidence="2" type="ORF">VMCG_05308</name>
</gene>
<proteinExistence type="predicted"/>